<reference evidence="3" key="4">
    <citation type="submission" date="2014-06" db="EMBL/GenBank/DDBJ databases">
        <authorList>
            <person name="Hu T."/>
            <person name="Eisen M.B."/>
            <person name="Thornton K.R."/>
            <person name="Andolfatto P."/>
        </authorList>
    </citation>
    <scope>NUCLEOTIDE SEQUENCE</scope>
    <source>
        <strain evidence="3">W501</strain>
    </source>
</reference>
<keyword evidence="1" id="KW-0812">Transmembrane</keyword>
<feature type="transmembrane region" description="Helical" evidence="1">
    <location>
        <begin position="107"/>
        <end position="129"/>
    </location>
</feature>
<dbReference type="OrthoDB" id="7828669at2759"/>
<evidence type="ECO:0000313" key="3">
    <source>
        <dbReference type="EMBL" id="KMY90368.1"/>
    </source>
</evidence>
<keyword evidence="4" id="KW-1185">Reference proteome</keyword>
<dbReference type="EMBL" id="CM002910">
    <property type="protein sequence ID" value="KMY90368.1"/>
    <property type="molecule type" value="Genomic_DNA"/>
</dbReference>
<dbReference type="EMBL" id="CM000361">
    <property type="protein sequence ID" value="EDX05119.1"/>
    <property type="molecule type" value="Genomic_DNA"/>
</dbReference>
<proteinExistence type="predicted"/>
<sequence length="133" mass="14866">MPIIKKFCFCFSLRIGAFSIAYAGLTMDVLDTVATIYTKSQYCADILLLWIISTIWNIISALVLLTALFRENPHLLPVHLVTSLCGLILEMTNHMVIASLGKTDYVLMSYAFVMIAFVSADVVIVLSYYQSEV</sequence>
<dbReference type="Proteomes" id="UP000000304">
    <property type="component" value="Chromosome 2L"/>
</dbReference>
<name>B4Q6D7_DROSI</name>
<keyword evidence="1" id="KW-0472">Membrane</keyword>
<dbReference type="HOGENOM" id="CLU_1908836_0_0_1"/>
<dbReference type="AlphaFoldDB" id="B4Q6D7"/>
<gene>
    <name evidence="2" type="primary">Dsim\GD24002</name>
    <name evidence="2" type="ORF">Dsim_GD24002</name>
    <name evidence="3" type="ORF">Dsimw501_GD24002</name>
</gene>
<protein>
    <submittedName>
        <fullName evidence="2">GD24002</fullName>
    </submittedName>
</protein>
<dbReference type="GO" id="GO:0048515">
    <property type="term" value="P:spermatid differentiation"/>
    <property type="evidence" value="ECO:0007669"/>
    <property type="project" value="EnsemblMetazoa"/>
</dbReference>
<reference evidence="2" key="2">
    <citation type="submission" date="2008-06" db="EMBL/GenBank/DDBJ databases">
        <authorList>
            <consortium name="FlyBase"/>
        </authorList>
    </citation>
    <scope>NUCLEOTIDE SEQUENCE</scope>
    <source>
        <strain evidence="2">Mixed</strain>
        <strain evidence="3">W501</strain>
    </source>
</reference>
<feature type="transmembrane region" description="Helical" evidence="1">
    <location>
        <begin position="47"/>
        <end position="68"/>
    </location>
</feature>
<organism evidence="2 4">
    <name type="scientific">Drosophila simulans</name>
    <name type="common">Fruit fly</name>
    <dbReference type="NCBI Taxonomy" id="7240"/>
    <lineage>
        <taxon>Eukaryota</taxon>
        <taxon>Metazoa</taxon>
        <taxon>Ecdysozoa</taxon>
        <taxon>Arthropoda</taxon>
        <taxon>Hexapoda</taxon>
        <taxon>Insecta</taxon>
        <taxon>Pterygota</taxon>
        <taxon>Neoptera</taxon>
        <taxon>Endopterygota</taxon>
        <taxon>Diptera</taxon>
        <taxon>Brachycera</taxon>
        <taxon>Muscomorpha</taxon>
        <taxon>Ephydroidea</taxon>
        <taxon>Drosophilidae</taxon>
        <taxon>Drosophila</taxon>
        <taxon>Sophophora</taxon>
    </lineage>
</organism>
<evidence type="ECO:0000313" key="4">
    <source>
        <dbReference type="Proteomes" id="UP000000304"/>
    </source>
</evidence>
<evidence type="ECO:0000313" key="2">
    <source>
        <dbReference type="EMBL" id="EDX05119.1"/>
    </source>
</evidence>
<dbReference type="KEGG" id="dsi:Dsimw501_GD24002"/>
<feature type="transmembrane region" description="Helical" evidence="1">
    <location>
        <begin position="80"/>
        <end position="101"/>
    </location>
</feature>
<dbReference type="OMA" id="IVEMICH"/>
<dbReference type="STRING" id="7240.B4Q6D7"/>
<reference evidence="3" key="3">
    <citation type="journal article" date="2013" name="Genome Res.">
        <title>A second-generation assembly of the Drosophila simulans genome provides new insights into patterns of lineage-specific divergence.</title>
        <authorList>
            <person name="Hu T.T."/>
            <person name="Eisen M.B."/>
            <person name="Thornton K.R."/>
            <person name="Andolfatto P."/>
        </authorList>
    </citation>
    <scope>NUCLEOTIDE SEQUENCE [LARGE SCALE GENOMIC DNA]</scope>
    <source>
        <strain evidence="3">W501</strain>
    </source>
</reference>
<keyword evidence="1" id="KW-1133">Transmembrane helix</keyword>
<reference evidence="2 4" key="1">
    <citation type="journal article" date="2007" name="Nature">
        <title>Evolution of genes and genomes on the Drosophila phylogeny.</title>
        <authorList>
            <consortium name="Drosophila 12 Genomes Consortium"/>
            <person name="Clark A.G."/>
            <person name="Eisen M.B."/>
            <person name="Smith D.R."/>
            <person name="Bergman C.M."/>
            <person name="Oliver B."/>
            <person name="Markow T.A."/>
            <person name="Kaufman T.C."/>
            <person name="Kellis M."/>
            <person name="Gelbart W."/>
            <person name="Iyer V.N."/>
            <person name="Pollard D.A."/>
            <person name="Sackton T.B."/>
            <person name="Larracuente A.M."/>
            <person name="Singh N.D."/>
            <person name="Abad J.P."/>
            <person name="Abt D.N."/>
            <person name="Adryan B."/>
            <person name="Aguade M."/>
            <person name="Akashi H."/>
            <person name="Anderson W.W."/>
            <person name="Aquadro C.F."/>
            <person name="Ardell D.H."/>
            <person name="Arguello R."/>
            <person name="Artieri C.G."/>
            <person name="Barbash D.A."/>
            <person name="Barker D."/>
            <person name="Barsanti P."/>
            <person name="Batterham P."/>
            <person name="Batzoglou S."/>
            <person name="Begun D."/>
            <person name="Bhutkar A."/>
            <person name="Blanco E."/>
            <person name="Bosak S.A."/>
            <person name="Bradley R.K."/>
            <person name="Brand A.D."/>
            <person name="Brent M.R."/>
            <person name="Brooks A.N."/>
            <person name="Brown R.H."/>
            <person name="Butlin R.K."/>
            <person name="Caggese C."/>
            <person name="Calvi B.R."/>
            <person name="Bernardo de Carvalho A."/>
            <person name="Caspi A."/>
            <person name="Castrezana S."/>
            <person name="Celniker S.E."/>
            <person name="Chang J.L."/>
            <person name="Chapple C."/>
            <person name="Chatterji S."/>
            <person name="Chinwalla A."/>
            <person name="Civetta A."/>
            <person name="Clifton S.W."/>
            <person name="Comeron J.M."/>
            <person name="Costello J.C."/>
            <person name="Coyne J.A."/>
            <person name="Daub J."/>
            <person name="David R.G."/>
            <person name="Delcher A.L."/>
            <person name="Delehaunty K."/>
            <person name="Do C.B."/>
            <person name="Ebling H."/>
            <person name="Edwards K."/>
            <person name="Eickbush T."/>
            <person name="Evans J.D."/>
            <person name="Filipski A."/>
            <person name="Findeiss S."/>
            <person name="Freyhult E."/>
            <person name="Fulton L."/>
            <person name="Fulton R."/>
            <person name="Garcia A.C."/>
            <person name="Gardiner A."/>
            <person name="Garfield D.A."/>
            <person name="Garvin B.E."/>
            <person name="Gibson G."/>
            <person name="Gilbert D."/>
            <person name="Gnerre S."/>
            <person name="Godfrey J."/>
            <person name="Good R."/>
            <person name="Gotea V."/>
            <person name="Gravely B."/>
            <person name="Greenberg A.J."/>
            <person name="Griffiths-Jones S."/>
            <person name="Gross S."/>
            <person name="Guigo R."/>
            <person name="Gustafson E.A."/>
            <person name="Haerty W."/>
            <person name="Hahn M.W."/>
            <person name="Halligan D.L."/>
            <person name="Halpern A.L."/>
            <person name="Halter G.M."/>
            <person name="Han M.V."/>
            <person name="Heger A."/>
            <person name="Hillier L."/>
            <person name="Hinrichs A.S."/>
            <person name="Holmes I."/>
            <person name="Hoskins R.A."/>
            <person name="Hubisz M.J."/>
            <person name="Hultmark D."/>
            <person name="Huntley M.A."/>
            <person name="Jaffe D.B."/>
            <person name="Jagadeeshan S."/>
            <person name="Jeck W.R."/>
            <person name="Johnson J."/>
            <person name="Jones C.D."/>
            <person name="Jordan W.C."/>
            <person name="Karpen G.H."/>
            <person name="Kataoka E."/>
            <person name="Keightley P.D."/>
            <person name="Kheradpour P."/>
            <person name="Kirkness E.F."/>
            <person name="Koerich L.B."/>
            <person name="Kristiansen K."/>
            <person name="Kudrna D."/>
            <person name="Kulathinal R.J."/>
            <person name="Kumar S."/>
            <person name="Kwok R."/>
            <person name="Lander E."/>
            <person name="Langley C.H."/>
            <person name="Lapoint R."/>
            <person name="Lazzaro B.P."/>
            <person name="Lee S.J."/>
            <person name="Levesque L."/>
            <person name="Li R."/>
            <person name="Lin C.F."/>
            <person name="Lin M.F."/>
            <person name="Lindblad-Toh K."/>
            <person name="Llopart A."/>
            <person name="Long M."/>
            <person name="Low L."/>
            <person name="Lozovsky E."/>
            <person name="Lu J."/>
            <person name="Luo M."/>
            <person name="Machado C.A."/>
            <person name="Makalowski W."/>
            <person name="Marzo M."/>
            <person name="Matsuda M."/>
            <person name="Matzkin L."/>
            <person name="McAllister B."/>
            <person name="McBride C.S."/>
            <person name="McKernan B."/>
            <person name="McKernan K."/>
            <person name="Mendez-Lago M."/>
            <person name="Minx P."/>
            <person name="Mollenhauer M.U."/>
            <person name="Montooth K."/>
            <person name="Mount S.M."/>
            <person name="Mu X."/>
            <person name="Myers E."/>
            <person name="Negre B."/>
            <person name="Newfeld S."/>
            <person name="Nielsen R."/>
            <person name="Noor M.A."/>
            <person name="O'Grady P."/>
            <person name="Pachter L."/>
            <person name="Papaceit M."/>
            <person name="Parisi M.J."/>
            <person name="Parisi M."/>
            <person name="Parts L."/>
            <person name="Pedersen J.S."/>
            <person name="Pesole G."/>
            <person name="Phillippy A.M."/>
            <person name="Ponting C.P."/>
            <person name="Pop M."/>
            <person name="Porcelli D."/>
            <person name="Powell J.R."/>
            <person name="Prohaska S."/>
            <person name="Pruitt K."/>
            <person name="Puig M."/>
            <person name="Quesneville H."/>
            <person name="Ram K.R."/>
            <person name="Rand D."/>
            <person name="Rasmussen M.D."/>
            <person name="Reed L.K."/>
            <person name="Reenan R."/>
            <person name="Reily A."/>
            <person name="Remington K.A."/>
            <person name="Rieger T.T."/>
            <person name="Ritchie M.G."/>
            <person name="Robin C."/>
            <person name="Rogers Y.H."/>
            <person name="Rohde C."/>
            <person name="Rozas J."/>
            <person name="Rubenfield M.J."/>
            <person name="Ruiz A."/>
            <person name="Russo S."/>
            <person name="Salzberg S.L."/>
            <person name="Sanchez-Gracia A."/>
            <person name="Saranga D.J."/>
            <person name="Sato H."/>
            <person name="Schaeffer S.W."/>
            <person name="Schatz M.C."/>
            <person name="Schlenke T."/>
            <person name="Schwartz R."/>
            <person name="Segarra C."/>
            <person name="Singh R.S."/>
            <person name="Sirot L."/>
            <person name="Sirota M."/>
            <person name="Sisneros N.B."/>
            <person name="Smith C.D."/>
            <person name="Smith T.F."/>
            <person name="Spieth J."/>
            <person name="Stage D.E."/>
            <person name="Stark A."/>
            <person name="Stephan W."/>
            <person name="Strausberg R.L."/>
            <person name="Strempel S."/>
            <person name="Sturgill D."/>
            <person name="Sutton G."/>
            <person name="Sutton G.G."/>
            <person name="Tao W."/>
            <person name="Teichmann S."/>
            <person name="Tobari Y.N."/>
            <person name="Tomimura Y."/>
            <person name="Tsolas J.M."/>
            <person name="Valente V.L."/>
            <person name="Venter E."/>
            <person name="Venter J.C."/>
            <person name="Vicario S."/>
            <person name="Vieira F.G."/>
            <person name="Vilella A.J."/>
            <person name="Villasante A."/>
            <person name="Walenz B."/>
            <person name="Wang J."/>
            <person name="Wasserman M."/>
            <person name="Watts T."/>
            <person name="Wilson D."/>
            <person name="Wilson R.K."/>
            <person name="Wing R.A."/>
            <person name="Wolfner M.F."/>
            <person name="Wong A."/>
            <person name="Wong G.K."/>
            <person name="Wu C.I."/>
            <person name="Wu G."/>
            <person name="Yamamoto D."/>
            <person name="Yang H.P."/>
            <person name="Yang S.P."/>
            <person name="Yorke J.A."/>
            <person name="Yoshida K."/>
            <person name="Zdobnov E."/>
            <person name="Zhang P."/>
            <person name="Zhang Y."/>
            <person name="Zimin A.V."/>
            <person name="Baldwin J."/>
            <person name="Abdouelleil A."/>
            <person name="Abdulkadir J."/>
            <person name="Abebe A."/>
            <person name="Abera B."/>
            <person name="Abreu J."/>
            <person name="Acer S.C."/>
            <person name="Aftuck L."/>
            <person name="Alexander A."/>
            <person name="An P."/>
            <person name="Anderson E."/>
            <person name="Anderson S."/>
            <person name="Arachi H."/>
            <person name="Azer M."/>
            <person name="Bachantsang P."/>
            <person name="Barry A."/>
            <person name="Bayul T."/>
            <person name="Berlin A."/>
            <person name="Bessette D."/>
            <person name="Bloom T."/>
            <person name="Blye J."/>
            <person name="Boguslavskiy L."/>
            <person name="Bonnet C."/>
            <person name="Boukhgalter B."/>
            <person name="Bourzgui I."/>
            <person name="Brown A."/>
            <person name="Cahill P."/>
            <person name="Channer S."/>
            <person name="Cheshatsang Y."/>
            <person name="Chuda L."/>
            <person name="Citroen M."/>
            <person name="Collymore A."/>
            <person name="Cooke P."/>
            <person name="Costello M."/>
            <person name="D'Aco K."/>
            <person name="Daza R."/>
            <person name="De Haan G."/>
            <person name="DeGray S."/>
            <person name="DeMaso C."/>
            <person name="Dhargay N."/>
            <person name="Dooley K."/>
            <person name="Dooley E."/>
            <person name="Doricent M."/>
            <person name="Dorje P."/>
            <person name="Dorjee K."/>
            <person name="Dupes A."/>
            <person name="Elong R."/>
            <person name="Falk J."/>
            <person name="Farina A."/>
            <person name="Faro S."/>
            <person name="Ferguson D."/>
            <person name="Fisher S."/>
            <person name="Foley C.D."/>
            <person name="Franke A."/>
            <person name="Friedrich D."/>
            <person name="Gadbois L."/>
            <person name="Gearin G."/>
            <person name="Gearin C.R."/>
            <person name="Giannoukos G."/>
            <person name="Goode T."/>
            <person name="Graham J."/>
            <person name="Grandbois E."/>
            <person name="Grewal S."/>
            <person name="Gyaltsen K."/>
            <person name="Hafez N."/>
            <person name="Hagos B."/>
            <person name="Hall J."/>
            <person name="Henson C."/>
            <person name="Hollinger A."/>
            <person name="Honan T."/>
            <person name="Huard M.D."/>
            <person name="Hughes L."/>
            <person name="Hurhula B."/>
            <person name="Husby M.E."/>
            <person name="Kamat A."/>
            <person name="Kanga B."/>
            <person name="Kashin S."/>
            <person name="Khazanovich D."/>
            <person name="Kisner P."/>
            <person name="Lance K."/>
            <person name="Lara M."/>
            <person name="Lee W."/>
            <person name="Lennon N."/>
            <person name="Letendre F."/>
            <person name="LeVine R."/>
            <person name="Lipovsky A."/>
            <person name="Liu X."/>
            <person name="Liu J."/>
            <person name="Liu S."/>
            <person name="Lokyitsang T."/>
            <person name="Lokyitsang Y."/>
            <person name="Lubonja R."/>
            <person name="Lui A."/>
            <person name="MacDonald P."/>
            <person name="Magnisalis V."/>
            <person name="Maru K."/>
            <person name="Matthews C."/>
            <person name="McCusker W."/>
            <person name="McDonough S."/>
            <person name="Mehta T."/>
            <person name="Meldrim J."/>
            <person name="Meneus L."/>
            <person name="Mihai O."/>
            <person name="Mihalev A."/>
            <person name="Mihova T."/>
            <person name="Mittelman R."/>
            <person name="Mlenga V."/>
            <person name="Montmayeur A."/>
            <person name="Mulrain L."/>
            <person name="Navidi A."/>
            <person name="Naylor J."/>
            <person name="Negash T."/>
            <person name="Nguyen T."/>
            <person name="Nguyen N."/>
            <person name="Nicol R."/>
            <person name="Norbu C."/>
            <person name="Norbu N."/>
            <person name="Novod N."/>
            <person name="O'Neill B."/>
            <person name="Osman S."/>
            <person name="Markiewicz E."/>
            <person name="Oyono O.L."/>
            <person name="Patti C."/>
            <person name="Phunkhang P."/>
            <person name="Pierre F."/>
            <person name="Priest M."/>
            <person name="Raghuraman S."/>
            <person name="Rege F."/>
            <person name="Reyes R."/>
            <person name="Rise C."/>
            <person name="Rogov P."/>
            <person name="Ross K."/>
            <person name="Ryan E."/>
            <person name="Settipalli S."/>
            <person name="Shea T."/>
            <person name="Sherpa N."/>
            <person name="Shi L."/>
            <person name="Shih D."/>
            <person name="Sparrow T."/>
            <person name="Spaulding J."/>
            <person name="Stalker J."/>
            <person name="Stange-Thomann N."/>
            <person name="Stavropoulos S."/>
            <person name="Stone C."/>
            <person name="Strader C."/>
            <person name="Tesfaye S."/>
            <person name="Thomson T."/>
            <person name="Thoulutsang Y."/>
            <person name="Thoulutsang D."/>
            <person name="Topham K."/>
            <person name="Topping I."/>
            <person name="Tsamla T."/>
            <person name="Vassiliev H."/>
            <person name="Vo A."/>
            <person name="Wangchuk T."/>
            <person name="Wangdi T."/>
            <person name="Weiand M."/>
            <person name="Wilkinson J."/>
            <person name="Wilson A."/>
            <person name="Yadav S."/>
            <person name="Young G."/>
            <person name="Yu Q."/>
            <person name="Zembek L."/>
            <person name="Zhong D."/>
            <person name="Zimmer A."/>
            <person name="Zwirko Z."/>
            <person name="Jaffe D.B."/>
            <person name="Alvarez P."/>
            <person name="Brockman W."/>
            <person name="Butler J."/>
            <person name="Chin C."/>
            <person name="Gnerre S."/>
            <person name="Grabherr M."/>
            <person name="Kleber M."/>
            <person name="Mauceli E."/>
            <person name="MacCallum I."/>
        </authorList>
    </citation>
    <scope>NUCLEOTIDE SEQUENCE [LARGE SCALE GENOMIC DNA]</scope>
    <source>
        <strain evidence="2">Mixed</strain>
        <strain evidence="4">mosaic</strain>
    </source>
</reference>
<dbReference type="Bgee" id="FBgn0195362">
    <property type="expression patterns" value="Expressed in male reproductive system and 2 other cell types or tissues"/>
</dbReference>
<evidence type="ECO:0000256" key="1">
    <source>
        <dbReference type="SAM" id="Phobius"/>
    </source>
</evidence>
<accession>B4Q6D7</accession>
<dbReference type="Proteomes" id="UP000035880">
    <property type="component" value="Chromosome 2L"/>
</dbReference>